<protein>
    <submittedName>
        <fullName evidence="2">Uncharacterized protein</fullName>
    </submittedName>
</protein>
<dbReference type="EMBL" id="JAAMPC010000331">
    <property type="protein sequence ID" value="KAG2242860.1"/>
    <property type="molecule type" value="Genomic_DNA"/>
</dbReference>
<dbReference type="AlphaFoldDB" id="A0A8X7P0H7"/>
<accession>A0A8X7P0H7</accession>
<feature type="compositionally biased region" description="Basic and acidic residues" evidence="1">
    <location>
        <begin position="13"/>
        <end position="39"/>
    </location>
</feature>
<reference evidence="2 3" key="1">
    <citation type="submission" date="2020-02" db="EMBL/GenBank/DDBJ databases">
        <authorList>
            <person name="Ma Q."/>
            <person name="Huang Y."/>
            <person name="Song X."/>
            <person name="Pei D."/>
        </authorList>
    </citation>
    <scope>NUCLEOTIDE SEQUENCE [LARGE SCALE GENOMIC DNA]</scope>
    <source>
        <strain evidence="2">Sxm20200214</strain>
        <tissue evidence="2">Leaf</tissue>
    </source>
</reference>
<comment type="caution">
    <text evidence="2">The sequence shown here is derived from an EMBL/GenBank/DDBJ whole genome shotgun (WGS) entry which is preliminary data.</text>
</comment>
<organism evidence="2 3">
    <name type="scientific">Brassica carinata</name>
    <name type="common">Ethiopian mustard</name>
    <name type="synonym">Abyssinian cabbage</name>
    <dbReference type="NCBI Taxonomy" id="52824"/>
    <lineage>
        <taxon>Eukaryota</taxon>
        <taxon>Viridiplantae</taxon>
        <taxon>Streptophyta</taxon>
        <taxon>Embryophyta</taxon>
        <taxon>Tracheophyta</taxon>
        <taxon>Spermatophyta</taxon>
        <taxon>Magnoliopsida</taxon>
        <taxon>eudicotyledons</taxon>
        <taxon>Gunneridae</taxon>
        <taxon>Pentapetalae</taxon>
        <taxon>rosids</taxon>
        <taxon>malvids</taxon>
        <taxon>Brassicales</taxon>
        <taxon>Brassicaceae</taxon>
        <taxon>Brassiceae</taxon>
        <taxon>Brassica</taxon>
    </lineage>
</organism>
<evidence type="ECO:0000313" key="3">
    <source>
        <dbReference type="Proteomes" id="UP000886595"/>
    </source>
</evidence>
<proteinExistence type="predicted"/>
<keyword evidence="3" id="KW-1185">Reference proteome</keyword>
<gene>
    <name evidence="2" type="ORF">Bca52824_095298</name>
</gene>
<evidence type="ECO:0000313" key="2">
    <source>
        <dbReference type="EMBL" id="KAG2242860.1"/>
    </source>
</evidence>
<feature type="region of interest" description="Disordered" evidence="1">
    <location>
        <begin position="1"/>
        <end position="102"/>
    </location>
</feature>
<evidence type="ECO:0000256" key="1">
    <source>
        <dbReference type="SAM" id="MobiDB-lite"/>
    </source>
</evidence>
<sequence length="102" mass="11474">MKEMESKTILSWWHDDERRRSRSGEEKCDGQPKFDEPSFQKEALARGIVSPKFKARGNSSRSGPNPKPSVGYKASSNKKQKASSSHSSMAQNEKLADTLTRM</sequence>
<dbReference type="Proteomes" id="UP000886595">
    <property type="component" value="Unassembled WGS sequence"/>
</dbReference>
<name>A0A8X7P0H7_BRACI</name>